<feature type="compositionally biased region" description="Low complexity" evidence="2">
    <location>
        <begin position="212"/>
        <end position="221"/>
    </location>
</feature>
<feature type="compositionally biased region" description="Basic and acidic residues" evidence="2">
    <location>
        <begin position="743"/>
        <end position="756"/>
    </location>
</feature>
<feature type="compositionally biased region" description="Basic and acidic residues" evidence="2">
    <location>
        <begin position="861"/>
        <end position="870"/>
    </location>
</feature>
<feature type="compositionally biased region" description="Polar residues" evidence="2">
    <location>
        <begin position="34"/>
        <end position="48"/>
    </location>
</feature>
<dbReference type="AlphaFoldDB" id="A0ABD3QT59"/>
<reference evidence="3 4" key="1">
    <citation type="journal article" date="2020" name="G3 (Bethesda)">
        <title>Improved Reference Genome for Cyclotella cryptica CCMP332, a Model for Cell Wall Morphogenesis, Salinity Adaptation, and Lipid Production in Diatoms (Bacillariophyta).</title>
        <authorList>
            <person name="Roberts W.R."/>
            <person name="Downey K.M."/>
            <person name="Ruck E.C."/>
            <person name="Traller J.C."/>
            <person name="Alverson A.J."/>
        </authorList>
    </citation>
    <scope>NUCLEOTIDE SEQUENCE [LARGE SCALE GENOMIC DNA]</scope>
    <source>
        <strain evidence="3 4">CCMP332</strain>
    </source>
</reference>
<feature type="region of interest" description="Disordered" evidence="2">
    <location>
        <begin position="1130"/>
        <end position="1176"/>
    </location>
</feature>
<feature type="compositionally biased region" description="Basic residues" evidence="2">
    <location>
        <begin position="871"/>
        <end position="885"/>
    </location>
</feature>
<evidence type="ECO:0000313" key="4">
    <source>
        <dbReference type="Proteomes" id="UP001516023"/>
    </source>
</evidence>
<proteinExistence type="predicted"/>
<gene>
    <name evidence="3" type="ORF">HJC23_003712</name>
</gene>
<feature type="compositionally biased region" description="Polar residues" evidence="2">
    <location>
        <begin position="112"/>
        <end position="123"/>
    </location>
</feature>
<feature type="region of interest" description="Disordered" evidence="2">
    <location>
        <begin position="197"/>
        <end position="223"/>
    </location>
</feature>
<feature type="compositionally biased region" description="Basic residues" evidence="2">
    <location>
        <begin position="573"/>
        <end position="582"/>
    </location>
</feature>
<keyword evidence="4" id="KW-1185">Reference proteome</keyword>
<comment type="caution">
    <text evidence="3">The sequence shown here is derived from an EMBL/GenBank/DDBJ whole genome shotgun (WGS) entry which is preliminary data.</text>
</comment>
<accession>A0ABD3QT59</accession>
<feature type="coiled-coil region" evidence="1">
    <location>
        <begin position="1050"/>
        <end position="1077"/>
    </location>
</feature>
<evidence type="ECO:0000256" key="2">
    <source>
        <dbReference type="SAM" id="MobiDB-lite"/>
    </source>
</evidence>
<name>A0ABD3QT59_9STRA</name>
<feature type="compositionally biased region" description="Low complexity" evidence="2">
    <location>
        <begin position="687"/>
        <end position="735"/>
    </location>
</feature>
<feature type="region of interest" description="Disordered" evidence="2">
    <location>
        <begin position="861"/>
        <end position="897"/>
    </location>
</feature>
<evidence type="ECO:0000256" key="1">
    <source>
        <dbReference type="SAM" id="Coils"/>
    </source>
</evidence>
<feature type="compositionally biased region" description="Basic and acidic residues" evidence="2">
    <location>
        <begin position="55"/>
        <end position="68"/>
    </location>
</feature>
<feature type="compositionally biased region" description="Polar residues" evidence="2">
    <location>
        <begin position="655"/>
        <end position="668"/>
    </location>
</feature>
<feature type="region of interest" description="Disordered" evidence="2">
    <location>
        <begin position="507"/>
        <end position="532"/>
    </location>
</feature>
<feature type="region of interest" description="Disordered" evidence="2">
    <location>
        <begin position="559"/>
        <end position="769"/>
    </location>
</feature>
<protein>
    <submittedName>
        <fullName evidence="3">Uncharacterized protein</fullName>
    </submittedName>
</protein>
<sequence length="1176" mass="129271">METMRYEEVETVLPQDFKSTPEECATDASAVTAPASNTTRSTDASNTGRSRGRSRSKESRRTMIERLRGSWRSRRKKIKSKSRKNRAGKEGEEEDGSSATKSKIPNIRKVDSNATEVRSNTTKALMKKMAEEEREEGAETVQSLPSIREGSGTPNTEATASHEENEAVGAENVPVPSLVENFSVEVGDEVDNVEVGMVRSPSMSKPVETAEDTAATDAADANPKLVDETSTALVPVDASALVVRSKEEPVVVEDVDENESCSDKQVAILDTPKDSKWAKKVSISIAGYKTSFQFSDPMSNLAQKVNDALDVVGSDAALVDEAKGLDDIGDNKVEEERDYDENPTKLFMYLQQRAWGLAMERLKKNPEEAKVWVYRKQAPKPAENVKDGYKSQALTVQSQALVPHEGGDSSNKLRWKLLPLHASIVLGAPPEIIMDIIKVYPSAARKPDERGSLPVHLAASRLDVDPDGEKVVLHLFGAYPDSIQMQDRKGRTPQELAKLARMRKEAEEQRRLNASQEVPGIEKTASSFRHDIEDEEIATTAGEDDDDCSVKSGISARFKMMLKKSKSTDTHDRRRKKEKKTKSASSSSSVCSLSKARSADDVEPDEMGPGFAILKPTKEYEARVKSANANPHSLVDDDDDDEEGTAANKKDLASFYSTPPQAPSSTDVARSIPLPKSFSNCDDEASVKSSTSAKSTGSKASVKSTGSKSSVRSTGSKSSVRSTGSKSKSSKVASVDEPLSPVAEKEPETPDSEHAVNEVVEETDDATDVQQVEQRNESLLLLLEKAAENVGRGAEDVTEYLKDLEDEWVTDVEALRRLDGETLDAILPIVLSREVQRLMSHADNIDNKFLTADKENGKWVRSDRGRDIARRSRKKAKRAARKSRKLSGQSGGPQDEMSLNAIEEEPSDDDAQTIYSIRTEAPPAAPVQSHANSTVRIHEAPTKVKEFKSEEPSEVDSELEIRKLHANLIADARKKFPTRESLEDAIRERQQEVEAAVNSGFDVDKQTLSRAALADDEVRRLLPLRLILPSIHDLNEMIGVLQIHKENALRNTNFKKAKRLQGEIDELQNQLDLEKQYVLKRKLELATAGSKCITCGESFTPETKMVGILKTKEYKCPKCRTPSFMSSLLNTGSPKSITSNTSSVKTEEAKKEEPVAEKSEIKTEVGAASTTDAKRD</sequence>
<feature type="region of interest" description="Disordered" evidence="2">
    <location>
        <begin position="1"/>
        <end position="174"/>
    </location>
</feature>
<feature type="compositionally biased region" description="Basic and acidic residues" evidence="2">
    <location>
        <begin position="1145"/>
        <end position="1163"/>
    </location>
</feature>
<evidence type="ECO:0000313" key="3">
    <source>
        <dbReference type="EMBL" id="KAL3803658.1"/>
    </source>
</evidence>
<feature type="compositionally biased region" description="Low complexity" evidence="2">
    <location>
        <begin position="583"/>
        <end position="596"/>
    </location>
</feature>
<dbReference type="EMBL" id="JABMIG020000012">
    <property type="protein sequence ID" value="KAL3803658.1"/>
    <property type="molecule type" value="Genomic_DNA"/>
</dbReference>
<feature type="compositionally biased region" description="Polar residues" evidence="2">
    <location>
        <begin position="1130"/>
        <end position="1143"/>
    </location>
</feature>
<keyword evidence="1" id="KW-0175">Coiled coil</keyword>
<organism evidence="3 4">
    <name type="scientific">Cyclotella cryptica</name>
    <dbReference type="NCBI Taxonomy" id="29204"/>
    <lineage>
        <taxon>Eukaryota</taxon>
        <taxon>Sar</taxon>
        <taxon>Stramenopiles</taxon>
        <taxon>Ochrophyta</taxon>
        <taxon>Bacillariophyta</taxon>
        <taxon>Coscinodiscophyceae</taxon>
        <taxon>Thalassiosirophycidae</taxon>
        <taxon>Stephanodiscales</taxon>
        <taxon>Stephanodiscaceae</taxon>
        <taxon>Cyclotella</taxon>
    </lineage>
</organism>
<feature type="compositionally biased region" description="Basic residues" evidence="2">
    <location>
        <begin position="69"/>
        <end position="86"/>
    </location>
</feature>
<dbReference type="Proteomes" id="UP001516023">
    <property type="component" value="Unassembled WGS sequence"/>
</dbReference>